<proteinExistence type="predicted"/>
<reference evidence="1" key="1">
    <citation type="submission" date="2021-04" db="EMBL/GenBank/DDBJ databases">
        <title>Sequencing of actinobacteria type strains.</title>
        <authorList>
            <person name="Nguyen G.-S."/>
            <person name="Wentzel A."/>
        </authorList>
    </citation>
    <scope>NUCLEOTIDE SEQUENCE</scope>
    <source>
        <strain evidence="1">DSM 42095</strain>
    </source>
</reference>
<gene>
    <name evidence="1" type="ORF">KDA82_03305</name>
</gene>
<keyword evidence="2" id="KW-1185">Reference proteome</keyword>
<comment type="caution">
    <text evidence="1">The sequence shown here is derived from an EMBL/GenBank/DDBJ whole genome shotgun (WGS) entry which is preliminary data.</text>
</comment>
<sequence length="62" mass="6812">MRRNPRWGPPLDGRASALVRPYYVAYETAQAQRERRTALALALDGVDVGPWLIHGVPVGGGR</sequence>
<dbReference type="AlphaFoldDB" id="A0A8T4IJF7"/>
<evidence type="ECO:0000313" key="1">
    <source>
        <dbReference type="EMBL" id="MBR7672079.1"/>
    </source>
</evidence>
<evidence type="ECO:0000313" key="2">
    <source>
        <dbReference type="Proteomes" id="UP000675554"/>
    </source>
</evidence>
<organism evidence="1 2">
    <name type="scientific">Streptomyces daliensis</name>
    <dbReference type="NCBI Taxonomy" id="299421"/>
    <lineage>
        <taxon>Bacteria</taxon>
        <taxon>Bacillati</taxon>
        <taxon>Actinomycetota</taxon>
        <taxon>Actinomycetes</taxon>
        <taxon>Kitasatosporales</taxon>
        <taxon>Streptomycetaceae</taxon>
        <taxon>Streptomyces</taxon>
    </lineage>
</organism>
<protein>
    <submittedName>
        <fullName evidence="1">Uncharacterized protein</fullName>
    </submittedName>
</protein>
<accession>A0A8T4IJF7</accession>
<name>A0A8T4IJF7_9ACTN</name>
<dbReference type="Proteomes" id="UP000675554">
    <property type="component" value="Unassembled WGS sequence"/>
</dbReference>
<dbReference type="EMBL" id="JAGSMN010000065">
    <property type="protein sequence ID" value="MBR7672079.1"/>
    <property type="molecule type" value="Genomic_DNA"/>
</dbReference>